<dbReference type="EMBL" id="LKHP01000006">
    <property type="protein sequence ID" value="KRQ86848.1"/>
    <property type="molecule type" value="Genomic_DNA"/>
</dbReference>
<sequence length="289" mass="33070">MTVEFGPSGNSQSFYDEGYKSSIDYPMWLKRVGLDAYEYSFGRGINLKEETAFKIGENAKRFNIKLSIHAPYYINFGSLDDDTINKSIDYLRKSSKLAKIMGADRVVFHPGSCAKIDRKTAFERCKYGVSKAIETLYKEDLFPYVIICPETMGKQNQLGTLDEIIELCNIDYNLIPTIDFGHIHALGRGALNSISDFEYIFDKLFSGLGEKCLKKLHCHFSRIEYTDAGEKKHWSLSDTDYGPEFSLLAKVLIKKDVYARIICESRENMAEDALELKRIFQMELNSLKI</sequence>
<dbReference type="PATRIC" id="fig|908809.3.peg.1348"/>
<protein>
    <submittedName>
        <fullName evidence="2">Putative endonuclease 4</fullName>
        <ecNumber evidence="2">3.1.21.2</ecNumber>
    </submittedName>
</protein>
<evidence type="ECO:0000259" key="1">
    <source>
        <dbReference type="Pfam" id="PF01261"/>
    </source>
</evidence>
<dbReference type="STRING" id="908809.ABG79_01339"/>
<dbReference type="InterPro" id="IPR036237">
    <property type="entry name" value="Xyl_isomerase-like_sf"/>
</dbReference>
<dbReference type="PANTHER" id="PTHR21445:SF0">
    <property type="entry name" value="APURINIC-APYRIMIDINIC ENDONUCLEASE"/>
    <property type="match status" value="1"/>
</dbReference>
<keyword evidence="2" id="KW-0540">Nuclease</keyword>
<dbReference type="RefSeq" id="WP_057978396.1">
    <property type="nucleotide sequence ID" value="NZ_LKHP01000006.1"/>
</dbReference>
<reference evidence="2 3" key="1">
    <citation type="submission" date="2015-09" db="EMBL/GenBank/DDBJ databases">
        <title>Draft genome sequence of a Caloramator mitchellensis, a moderate thermophile from the Great Artesian Basin of Australia.</title>
        <authorList>
            <person name="Patel B.K."/>
        </authorList>
    </citation>
    <scope>NUCLEOTIDE SEQUENCE [LARGE SCALE GENOMIC DNA]</scope>
    <source>
        <strain evidence="2 3">VF08</strain>
    </source>
</reference>
<dbReference type="GO" id="GO:0008270">
    <property type="term" value="F:zinc ion binding"/>
    <property type="evidence" value="ECO:0007669"/>
    <property type="project" value="InterPro"/>
</dbReference>
<dbReference type="Gene3D" id="3.20.20.150">
    <property type="entry name" value="Divalent-metal-dependent TIM barrel enzymes"/>
    <property type="match status" value="1"/>
</dbReference>
<dbReference type="PANTHER" id="PTHR21445">
    <property type="entry name" value="ENDONUCLEASE IV ENDODEOXYRIBONUCLEASE IV"/>
    <property type="match status" value="1"/>
</dbReference>
<keyword evidence="3" id="KW-1185">Reference proteome</keyword>
<dbReference type="GO" id="GO:0003906">
    <property type="term" value="F:DNA-(apurinic or apyrimidinic site) endonuclease activity"/>
    <property type="evidence" value="ECO:0007669"/>
    <property type="project" value="TreeGrafter"/>
</dbReference>
<dbReference type="OrthoDB" id="9805666at2"/>
<gene>
    <name evidence="2" type="primary">nfo</name>
    <name evidence="2" type="ORF">ABG79_01339</name>
</gene>
<keyword evidence="2" id="KW-0378">Hydrolase</keyword>
<comment type="caution">
    <text evidence="2">The sequence shown here is derived from an EMBL/GenBank/DDBJ whole genome shotgun (WGS) entry which is preliminary data.</text>
</comment>
<evidence type="ECO:0000313" key="2">
    <source>
        <dbReference type="EMBL" id="KRQ86848.1"/>
    </source>
</evidence>
<organism evidence="2 3">
    <name type="scientific">Caloramator mitchellensis</name>
    <dbReference type="NCBI Taxonomy" id="908809"/>
    <lineage>
        <taxon>Bacteria</taxon>
        <taxon>Bacillati</taxon>
        <taxon>Bacillota</taxon>
        <taxon>Clostridia</taxon>
        <taxon>Eubacteriales</taxon>
        <taxon>Clostridiaceae</taxon>
        <taxon>Caloramator</taxon>
    </lineage>
</organism>
<dbReference type="SMART" id="SM00518">
    <property type="entry name" value="AP2Ec"/>
    <property type="match status" value="1"/>
</dbReference>
<accession>A0A0R3JTJ2</accession>
<dbReference type="EC" id="3.1.21.2" evidence="2"/>
<name>A0A0R3JTJ2_CALMK</name>
<dbReference type="AlphaFoldDB" id="A0A0R3JTJ2"/>
<dbReference type="GO" id="GO:0006284">
    <property type="term" value="P:base-excision repair"/>
    <property type="evidence" value="ECO:0007669"/>
    <property type="project" value="TreeGrafter"/>
</dbReference>
<dbReference type="GO" id="GO:0008833">
    <property type="term" value="F:deoxyribonuclease IV (phage-T4-induced) activity"/>
    <property type="evidence" value="ECO:0007669"/>
    <property type="project" value="UniProtKB-EC"/>
</dbReference>
<dbReference type="GO" id="GO:0008081">
    <property type="term" value="F:phosphoric diester hydrolase activity"/>
    <property type="evidence" value="ECO:0007669"/>
    <property type="project" value="TreeGrafter"/>
</dbReference>
<feature type="domain" description="Xylose isomerase-like TIM barrel" evidence="1">
    <location>
        <begin position="28"/>
        <end position="264"/>
    </location>
</feature>
<proteinExistence type="predicted"/>
<evidence type="ECO:0000313" key="3">
    <source>
        <dbReference type="Proteomes" id="UP000052015"/>
    </source>
</evidence>
<keyword evidence="2" id="KW-0255">Endonuclease</keyword>
<dbReference type="InterPro" id="IPR013022">
    <property type="entry name" value="Xyl_isomerase-like_TIM-brl"/>
</dbReference>
<dbReference type="Proteomes" id="UP000052015">
    <property type="component" value="Unassembled WGS sequence"/>
</dbReference>
<dbReference type="GO" id="GO:0003677">
    <property type="term" value="F:DNA binding"/>
    <property type="evidence" value="ECO:0007669"/>
    <property type="project" value="InterPro"/>
</dbReference>
<dbReference type="SUPFAM" id="SSF51658">
    <property type="entry name" value="Xylose isomerase-like"/>
    <property type="match status" value="1"/>
</dbReference>
<dbReference type="Pfam" id="PF01261">
    <property type="entry name" value="AP_endonuc_2"/>
    <property type="match status" value="1"/>
</dbReference>
<dbReference type="InterPro" id="IPR001719">
    <property type="entry name" value="AP_endonuc_2"/>
</dbReference>